<proteinExistence type="inferred from homology"/>
<comment type="pathway">
    <text evidence="2 13">Lipid metabolism; fatty acid biosynthesis.</text>
</comment>
<dbReference type="SUPFAM" id="SSF51735">
    <property type="entry name" value="NAD(P)-binding Rossmann-fold domains"/>
    <property type="match status" value="1"/>
</dbReference>
<dbReference type="EC" id="1.1.1.100" evidence="13"/>
<evidence type="ECO:0000256" key="4">
    <source>
        <dbReference type="ARBA" id="ARBA00022516"/>
    </source>
</evidence>
<sequence>MDLNGKTAIITGGSRGIGKEIALTLAQNGADIIINYSNSSTKALEVVDMINNLGRKAYAIKADISKMEEANKLIEESYEKVGKIDILVNNAGITRDNLLMRMSEKEWDDVIEVNLKGTFNVTKSIVRKMMKQKSGSIINISSIVGITGNPGQCNYSASKAGIIGFTKSLAKEIGKKNIRVNAIAPGFIQTDMTKELNEDIKEAYLKNIALNKFGTATDVANTVLFLSSNLSQYITGQTLVVDGGLAV</sequence>
<dbReference type="PROSITE" id="PS00061">
    <property type="entry name" value="ADH_SHORT"/>
    <property type="match status" value="1"/>
</dbReference>
<evidence type="ECO:0000313" key="16">
    <source>
        <dbReference type="Proteomes" id="UP000724672"/>
    </source>
</evidence>
<evidence type="ECO:0000313" key="15">
    <source>
        <dbReference type="EMBL" id="MBS4539763.1"/>
    </source>
</evidence>
<feature type="binding site" evidence="12">
    <location>
        <position position="90"/>
    </location>
    <ligand>
        <name>NADP(+)</name>
        <dbReference type="ChEBI" id="CHEBI:58349"/>
    </ligand>
</feature>
<dbReference type="InterPro" id="IPR050259">
    <property type="entry name" value="SDR"/>
</dbReference>
<dbReference type="FunFam" id="3.40.50.720:FF:000037">
    <property type="entry name" value="3-oxoacyl-[acyl-carrier-protein] reductase FabG"/>
    <property type="match status" value="1"/>
</dbReference>
<dbReference type="NCBIfam" id="NF009466">
    <property type="entry name" value="PRK12826.1-2"/>
    <property type="match status" value="1"/>
</dbReference>
<comment type="similarity">
    <text evidence="3 13">Belongs to the short-chain dehydrogenases/reductases (SDR) family.</text>
</comment>
<evidence type="ECO:0000259" key="14">
    <source>
        <dbReference type="SMART" id="SM00822"/>
    </source>
</evidence>
<comment type="subunit">
    <text evidence="13">Homotetramer.</text>
</comment>
<evidence type="ECO:0000256" key="10">
    <source>
        <dbReference type="ARBA" id="ARBA00048508"/>
    </source>
</evidence>
<protein>
    <recommendedName>
        <fullName evidence="13">3-oxoacyl-[acyl-carrier-protein] reductase</fullName>
        <ecNumber evidence="13">1.1.1.100</ecNumber>
    </recommendedName>
</protein>
<comment type="function">
    <text evidence="1 13">Catalyzes the NADPH-dependent reduction of beta-ketoacyl-ACP substrates to beta-hydroxyacyl-ACP products, the first reductive step in the elongation cycle of fatty acid biosynthesis.</text>
</comment>
<dbReference type="PRINTS" id="PR00080">
    <property type="entry name" value="SDRFAMILY"/>
</dbReference>
<evidence type="ECO:0000256" key="1">
    <source>
        <dbReference type="ARBA" id="ARBA00002607"/>
    </source>
</evidence>
<keyword evidence="16" id="KW-1185">Reference proteome</keyword>
<accession>A0A942UVC5</accession>
<keyword evidence="6 12" id="KW-0521">NADP</keyword>
<dbReference type="CDD" id="cd05333">
    <property type="entry name" value="BKR_SDR_c"/>
    <property type="match status" value="1"/>
</dbReference>
<comment type="catalytic activity">
    <reaction evidence="10 13">
        <text>a (3R)-hydroxyacyl-[ACP] + NADP(+) = a 3-oxoacyl-[ACP] + NADPH + H(+)</text>
        <dbReference type="Rhea" id="RHEA:17397"/>
        <dbReference type="Rhea" id="RHEA-COMP:9916"/>
        <dbReference type="Rhea" id="RHEA-COMP:9945"/>
        <dbReference type="ChEBI" id="CHEBI:15378"/>
        <dbReference type="ChEBI" id="CHEBI:57783"/>
        <dbReference type="ChEBI" id="CHEBI:58349"/>
        <dbReference type="ChEBI" id="CHEBI:78776"/>
        <dbReference type="ChEBI" id="CHEBI:78827"/>
        <dbReference type="EC" id="1.1.1.100"/>
    </reaction>
</comment>
<dbReference type="GO" id="GO:0008202">
    <property type="term" value="P:steroid metabolic process"/>
    <property type="evidence" value="ECO:0007669"/>
    <property type="project" value="UniProtKB-KW"/>
</dbReference>
<evidence type="ECO:0000256" key="2">
    <source>
        <dbReference type="ARBA" id="ARBA00005194"/>
    </source>
</evidence>
<dbReference type="SMART" id="SM00822">
    <property type="entry name" value="PKS_KR"/>
    <property type="match status" value="1"/>
</dbReference>
<evidence type="ECO:0000256" key="11">
    <source>
        <dbReference type="PIRSR" id="PIRSR611284-1"/>
    </source>
</evidence>
<dbReference type="PANTHER" id="PTHR42879">
    <property type="entry name" value="3-OXOACYL-(ACYL-CARRIER-PROTEIN) REDUCTASE"/>
    <property type="match status" value="1"/>
</dbReference>
<keyword evidence="4 13" id="KW-0444">Lipid biosynthesis</keyword>
<dbReference type="InterPro" id="IPR011284">
    <property type="entry name" value="3oxo_ACP_reduc"/>
</dbReference>
<keyword evidence="8 13" id="KW-0443">Lipid metabolism</keyword>
<evidence type="ECO:0000256" key="12">
    <source>
        <dbReference type="PIRSR" id="PIRSR611284-2"/>
    </source>
</evidence>
<keyword evidence="7 13" id="KW-0560">Oxidoreductase</keyword>
<dbReference type="GO" id="GO:0004316">
    <property type="term" value="F:3-oxoacyl-[acyl-carrier-protein] reductase (NADPH) activity"/>
    <property type="evidence" value="ECO:0007669"/>
    <property type="project" value="UniProtKB-UniRule"/>
</dbReference>
<feature type="binding site" evidence="12">
    <location>
        <position position="188"/>
    </location>
    <ligand>
        <name>NADP(+)</name>
        <dbReference type="ChEBI" id="CHEBI:58349"/>
    </ligand>
</feature>
<name>A0A942UVC5_9FIRM</name>
<gene>
    <name evidence="15" type="primary">fabG</name>
    <name evidence="15" type="ORF">GOQ27_14915</name>
</gene>
<keyword evidence="5 13" id="KW-0276">Fatty acid metabolism</keyword>
<dbReference type="InterPro" id="IPR020904">
    <property type="entry name" value="Sc_DH/Rdtase_CS"/>
</dbReference>
<dbReference type="Gene3D" id="3.40.50.720">
    <property type="entry name" value="NAD(P)-binding Rossmann-like Domain"/>
    <property type="match status" value="1"/>
</dbReference>
<dbReference type="NCBIfam" id="TIGR01830">
    <property type="entry name" value="3oxo_ACP_reduc"/>
    <property type="match status" value="1"/>
</dbReference>
<dbReference type="AlphaFoldDB" id="A0A942UVC5"/>
<keyword evidence="9 13" id="KW-0275">Fatty acid biosynthesis</keyword>
<evidence type="ECO:0000256" key="8">
    <source>
        <dbReference type="ARBA" id="ARBA00023098"/>
    </source>
</evidence>
<dbReference type="InterPro" id="IPR036291">
    <property type="entry name" value="NAD(P)-bd_dom_sf"/>
</dbReference>
<evidence type="ECO:0000256" key="9">
    <source>
        <dbReference type="ARBA" id="ARBA00023160"/>
    </source>
</evidence>
<dbReference type="InterPro" id="IPR057326">
    <property type="entry name" value="KR_dom"/>
</dbReference>
<dbReference type="InterPro" id="IPR002347">
    <property type="entry name" value="SDR_fam"/>
</dbReference>
<organism evidence="15 16">
    <name type="scientific">Anaeromonas frigoriresistens</name>
    <dbReference type="NCBI Taxonomy" id="2683708"/>
    <lineage>
        <taxon>Bacteria</taxon>
        <taxon>Bacillati</taxon>
        <taxon>Bacillota</taxon>
        <taxon>Tissierellia</taxon>
        <taxon>Tissierellales</taxon>
        <taxon>Thermohalobacteraceae</taxon>
        <taxon>Anaeromonas</taxon>
    </lineage>
</organism>
<dbReference type="Proteomes" id="UP000724672">
    <property type="component" value="Unassembled WGS sequence"/>
</dbReference>
<feature type="binding site" evidence="12">
    <location>
        <begin position="12"/>
        <end position="15"/>
    </location>
    <ligand>
        <name>NADP(+)</name>
        <dbReference type="ChEBI" id="CHEBI:58349"/>
    </ligand>
</feature>
<dbReference type="EMBL" id="WSFT01000053">
    <property type="protein sequence ID" value="MBS4539763.1"/>
    <property type="molecule type" value="Genomic_DNA"/>
</dbReference>
<evidence type="ECO:0000256" key="6">
    <source>
        <dbReference type="ARBA" id="ARBA00022857"/>
    </source>
</evidence>
<dbReference type="Pfam" id="PF13561">
    <property type="entry name" value="adh_short_C2"/>
    <property type="match status" value="1"/>
</dbReference>
<feature type="domain" description="Ketoreductase" evidence="14">
    <location>
        <begin position="6"/>
        <end position="186"/>
    </location>
</feature>
<dbReference type="RefSeq" id="WP_203367678.1">
    <property type="nucleotide sequence ID" value="NZ_WSFT01000053.1"/>
</dbReference>
<evidence type="ECO:0000256" key="13">
    <source>
        <dbReference type="RuleBase" id="RU366074"/>
    </source>
</evidence>
<dbReference type="NCBIfam" id="NF005559">
    <property type="entry name" value="PRK07231.1"/>
    <property type="match status" value="1"/>
</dbReference>
<dbReference type="GO" id="GO:0006633">
    <property type="term" value="P:fatty acid biosynthetic process"/>
    <property type="evidence" value="ECO:0007669"/>
    <property type="project" value="UniProtKB-KW"/>
</dbReference>
<dbReference type="GO" id="GO:0051287">
    <property type="term" value="F:NAD binding"/>
    <property type="evidence" value="ECO:0007669"/>
    <property type="project" value="UniProtKB-UniRule"/>
</dbReference>
<reference evidence="15" key="1">
    <citation type="submission" date="2019-12" db="EMBL/GenBank/DDBJ databases">
        <title>Clostridiaceae gen. nov. sp. nov., isolated from sediment in Xinjiang, China.</title>
        <authorList>
            <person name="Zhang R."/>
        </authorList>
    </citation>
    <scope>NUCLEOTIDE SEQUENCE</scope>
    <source>
        <strain evidence="15">D2Q-11</strain>
    </source>
</reference>
<dbReference type="PRINTS" id="PR00081">
    <property type="entry name" value="GDHRDH"/>
</dbReference>
<dbReference type="PANTHER" id="PTHR42879:SF2">
    <property type="entry name" value="3-OXOACYL-[ACYL-CARRIER-PROTEIN] REDUCTASE FABG"/>
    <property type="match status" value="1"/>
</dbReference>
<comment type="caution">
    <text evidence="15">The sequence shown here is derived from an EMBL/GenBank/DDBJ whole genome shotgun (WGS) entry which is preliminary data.</text>
</comment>
<evidence type="ECO:0000256" key="3">
    <source>
        <dbReference type="ARBA" id="ARBA00006484"/>
    </source>
</evidence>
<evidence type="ECO:0000256" key="7">
    <source>
        <dbReference type="ARBA" id="ARBA00023002"/>
    </source>
</evidence>
<evidence type="ECO:0000256" key="5">
    <source>
        <dbReference type="ARBA" id="ARBA00022832"/>
    </source>
</evidence>
<feature type="binding site" evidence="12">
    <location>
        <begin position="155"/>
        <end position="159"/>
    </location>
    <ligand>
        <name>NADP(+)</name>
        <dbReference type="ChEBI" id="CHEBI:58349"/>
    </ligand>
</feature>
<feature type="active site" description="Proton acceptor" evidence="11">
    <location>
        <position position="155"/>
    </location>
</feature>